<feature type="compositionally biased region" description="Low complexity" evidence="1">
    <location>
        <begin position="413"/>
        <end position="457"/>
    </location>
</feature>
<evidence type="ECO:0000256" key="2">
    <source>
        <dbReference type="SAM" id="Phobius"/>
    </source>
</evidence>
<protein>
    <submittedName>
        <fullName evidence="5">Serine-rich adhesin for platelets-like</fullName>
    </submittedName>
</protein>
<feature type="compositionally biased region" description="Low complexity" evidence="1">
    <location>
        <begin position="483"/>
        <end position="504"/>
    </location>
</feature>
<evidence type="ECO:0000313" key="4">
    <source>
        <dbReference type="Proteomes" id="UP000515154"/>
    </source>
</evidence>
<feature type="transmembrane region" description="Helical" evidence="2">
    <location>
        <begin position="791"/>
        <end position="814"/>
    </location>
</feature>
<keyword evidence="4" id="KW-1185">Reference proteome</keyword>
<dbReference type="KEGG" id="osn:115224552"/>
<name>A0A7E6FN86_9MOLL</name>
<reference evidence="5" key="1">
    <citation type="submission" date="2025-08" db="UniProtKB">
        <authorList>
            <consortium name="RefSeq"/>
        </authorList>
    </citation>
    <scope>IDENTIFICATION</scope>
</reference>
<dbReference type="AlphaFoldDB" id="A0A7E6FN86"/>
<feature type="region of interest" description="Disordered" evidence="1">
    <location>
        <begin position="328"/>
        <end position="508"/>
    </location>
</feature>
<feature type="compositionally biased region" description="Low complexity" evidence="1">
    <location>
        <begin position="329"/>
        <end position="364"/>
    </location>
</feature>
<feature type="chain" id="PRO_5028846752" evidence="3">
    <location>
        <begin position="22"/>
        <end position="861"/>
    </location>
</feature>
<accession>A0A7E6FN86</accession>
<sequence length="861" mass="94692">MSAKILPYLLLLLLLASTCLSLTETLPKVWISEVYIGNNAQEDFIEFYDGGSGNFSFTNFSLDVNSSIGSKNFSLDGLQTNSKGFLVLSANDSNENSKEIKEALREFQNVTINITLIRHVPIHTIIRRSFQTNVVICYEDVAPIQLASNVSTEGSVNNCPLSPVHIEQVSLLNDSTLAVVLHSNGLPKWKLKSLVVSVTLDGNSTHNISLDGVTTNENETYSLNISVNPTQEQTVAVLLNLVSNTSGPIILDGVAFGNGNKPSENLTKIWTYPYLYPPKEQAIPYFELNSNSTSMVKFCRCNLLSKFFAASELKNCSSLCYDSQVPGNTSLPNTKLPPTSTSSPGSSTAPSSSSSTSLDATMTTEAFPSTSSANSSLEEVNTTMSSTSNSSVITTTPDGTTSTSVPNTTVAFNNTTTPSIQNTTTSNGSTVTYVTSTSYDTTDSEETTTSYDNSTDSMETTTSDFTDVTSPEISPTNSATAETPHYPSTPSSPPSSTQATTKTPGTVQRDVLKINEISLSHNEGKSPWVELKNKNSSSSSKYSLVWSSINRKFNSSITINNLITQNQSLIIIDKEKNEYNEFLERLHTRSGILELHHADSNQLVDCVSYLISNVPVTKKAKDLMHSECSMHPPVFITTKEISADWTINFCGKNHFQVAGPSYNTLENLCPSTRNIPLSMVMLNVKKTEDFKLQLTYEFVRKLSEKSCCMISKDFIEVSNVTTSPKDKSHTLVTIILYGHNASHLQTLYKGYKSLFTPDSTVFQINEKSITVYRESTIVGTLTKKDNSNTTVTIAVLLSLLVVFVFIVVSVCLYMKYKRKNLTSLFSKLYFRSDQDDLLVNMEDVNTQESHFNNPYYNQLSV</sequence>
<feature type="compositionally biased region" description="Low complexity" evidence="1">
    <location>
        <begin position="382"/>
        <end position="404"/>
    </location>
</feature>
<keyword evidence="2" id="KW-1133">Transmembrane helix</keyword>
<keyword evidence="2" id="KW-0812">Transmembrane</keyword>
<keyword evidence="3" id="KW-0732">Signal</keyword>
<gene>
    <name evidence="5" type="primary">LOC115224552</name>
</gene>
<keyword evidence="2" id="KW-0472">Membrane</keyword>
<proteinExistence type="predicted"/>
<evidence type="ECO:0000256" key="3">
    <source>
        <dbReference type="SAM" id="SignalP"/>
    </source>
</evidence>
<evidence type="ECO:0000313" key="5">
    <source>
        <dbReference type="RefSeq" id="XP_036369161.1"/>
    </source>
</evidence>
<evidence type="ECO:0000256" key="1">
    <source>
        <dbReference type="SAM" id="MobiDB-lite"/>
    </source>
</evidence>
<dbReference type="RefSeq" id="XP_036369161.1">
    <property type="nucleotide sequence ID" value="XM_036513268.1"/>
</dbReference>
<organism evidence="4 5">
    <name type="scientific">Octopus sinensis</name>
    <name type="common">East Asian common octopus</name>
    <dbReference type="NCBI Taxonomy" id="2607531"/>
    <lineage>
        <taxon>Eukaryota</taxon>
        <taxon>Metazoa</taxon>
        <taxon>Spiralia</taxon>
        <taxon>Lophotrochozoa</taxon>
        <taxon>Mollusca</taxon>
        <taxon>Cephalopoda</taxon>
        <taxon>Coleoidea</taxon>
        <taxon>Octopodiformes</taxon>
        <taxon>Octopoda</taxon>
        <taxon>Incirrata</taxon>
        <taxon>Octopodidae</taxon>
        <taxon>Octopus</taxon>
    </lineage>
</organism>
<feature type="compositionally biased region" description="Polar residues" evidence="1">
    <location>
        <begin position="366"/>
        <end position="381"/>
    </location>
</feature>
<dbReference type="Proteomes" id="UP000515154">
    <property type="component" value="Linkage group LG25"/>
</dbReference>
<feature type="compositionally biased region" description="Polar residues" evidence="1">
    <location>
        <begin position="458"/>
        <end position="481"/>
    </location>
</feature>
<feature type="signal peptide" evidence="3">
    <location>
        <begin position="1"/>
        <end position="21"/>
    </location>
</feature>